<dbReference type="InterPro" id="IPR011991">
    <property type="entry name" value="ArsR-like_HTH"/>
</dbReference>
<evidence type="ECO:0000259" key="2">
    <source>
        <dbReference type="Pfam" id="PF25213"/>
    </source>
</evidence>
<dbReference type="RefSeq" id="WP_232571105.1">
    <property type="nucleotide sequence ID" value="NZ_CP089466.1"/>
</dbReference>
<evidence type="ECO:0000313" key="3">
    <source>
        <dbReference type="EMBL" id="MFC3477773.1"/>
    </source>
</evidence>
<dbReference type="Proteomes" id="UP001595660">
    <property type="component" value="Unassembled WGS sequence"/>
</dbReference>
<evidence type="ECO:0000313" key="4">
    <source>
        <dbReference type="Proteomes" id="UP001595660"/>
    </source>
</evidence>
<dbReference type="Gene3D" id="1.10.10.10">
    <property type="entry name" value="Winged helix-like DNA-binding domain superfamily/Winged helix DNA-binding domain"/>
    <property type="match status" value="1"/>
</dbReference>
<dbReference type="SUPFAM" id="SSF46785">
    <property type="entry name" value="Winged helix' DNA-binding domain"/>
    <property type="match status" value="1"/>
</dbReference>
<sequence length="253" mass="26479">MVSETVHAFVARSDVRRAVLHAVADGGATTDDLLAAVDGSRSAVYKAIDALDDAGLVVRGDDCVATTGRGDVLAGCLADRARVGRLLDGTGYWEEHDASVVPTRFRRRLPALADAEVVASPDTYPTRARERFRSLVSASDRVDAFVAVRDPGLADALADCGGDAGARVLVDGALSEAGDALREADDAAVRAADVPCGLCVTDDAVLVQLPRLDGSFDDRSFLLARGDPALAWGRDFFAARWANAATEPRAGNA</sequence>
<dbReference type="Pfam" id="PF08350">
    <property type="entry name" value="FilR1_middle"/>
    <property type="match status" value="1"/>
</dbReference>
<dbReference type="AlphaFoldDB" id="A0ABD5NET2"/>
<dbReference type="InterPro" id="IPR013561">
    <property type="entry name" value="FilR1_middle_dom"/>
</dbReference>
<protein>
    <submittedName>
        <fullName evidence="3">Helix-turn-helix transcriptional regulator</fullName>
    </submittedName>
</protein>
<dbReference type="InterPro" id="IPR036388">
    <property type="entry name" value="WH-like_DNA-bd_sf"/>
</dbReference>
<evidence type="ECO:0000259" key="1">
    <source>
        <dbReference type="Pfam" id="PF08350"/>
    </source>
</evidence>
<organism evidence="3 4">
    <name type="scientific">Halobacterium litoreum</name>
    <dbReference type="NCBI Taxonomy" id="2039234"/>
    <lineage>
        <taxon>Archaea</taxon>
        <taxon>Methanobacteriati</taxon>
        <taxon>Methanobacteriota</taxon>
        <taxon>Stenosarchaea group</taxon>
        <taxon>Halobacteria</taxon>
        <taxon>Halobacteriales</taxon>
        <taxon>Halobacteriaceae</taxon>
        <taxon>Halobacterium</taxon>
    </lineage>
</organism>
<dbReference type="Pfam" id="PF25213">
    <property type="entry name" value="HVO_A0261_N"/>
    <property type="match status" value="1"/>
</dbReference>
<reference evidence="3 4" key="1">
    <citation type="journal article" date="2019" name="Int. J. Syst. Evol. Microbiol.">
        <title>The Global Catalogue of Microorganisms (GCM) 10K type strain sequencing project: providing services to taxonomists for standard genome sequencing and annotation.</title>
        <authorList>
            <consortium name="The Broad Institute Genomics Platform"/>
            <consortium name="The Broad Institute Genome Sequencing Center for Infectious Disease"/>
            <person name="Wu L."/>
            <person name="Ma J."/>
        </authorList>
    </citation>
    <scope>NUCLEOTIDE SEQUENCE [LARGE SCALE GENOMIC DNA]</scope>
    <source>
        <strain evidence="3 4">CGMCC 1.12562</strain>
    </source>
</reference>
<dbReference type="InterPro" id="IPR057527">
    <property type="entry name" value="HVO_A0261-like_N"/>
</dbReference>
<accession>A0ABD5NET2</accession>
<dbReference type="InterPro" id="IPR036390">
    <property type="entry name" value="WH_DNA-bd_sf"/>
</dbReference>
<dbReference type="CDD" id="cd00090">
    <property type="entry name" value="HTH_ARSR"/>
    <property type="match status" value="1"/>
</dbReference>
<feature type="domain" description="Methanogenesis regulatory protein FilR1 middle" evidence="1">
    <location>
        <begin position="125"/>
        <end position="242"/>
    </location>
</feature>
<proteinExistence type="predicted"/>
<keyword evidence="4" id="KW-1185">Reference proteome</keyword>
<dbReference type="EMBL" id="JBHRWN010000002">
    <property type="protein sequence ID" value="MFC3477773.1"/>
    <property type="molecule type" value="Genomic_DNA"/>
</dbReference>
<gene>
    <name evidence="3" type="ORF">ACFOKC_08545</name>
</gene>
<comment type="caution">
    <text evidence="3">The sequence shown here is derived from an EMBL/GenBank/DDBJ whole genome shotgun (WGS) entry which is preliminary data.</text>
</comment>
<dbReference type="GeneID" id="69119234"/>
<feature type="domain" description="HVO-A0261-like N-terminal" evidence="2">
    <location>
        <begin position="8"/>
        <end position="77"/>
    </location>
</feature>
<name>A0ABD5NET2_9EURY</name>